<evidence type="ECO:0000313" key="1">
    <source>
        <dbReference type="EMBL" id="WHS18883.1"/>
    </source>
</evidence>
<accession>A0ABD7YZW9</accession>
<reference evidence="1 2" key="1">
    <citation type="submission" date="2022-12" db="EMBL/GenBank/DDBJ databases">
        <title>Assessment of beneficial effects and identification of host adaptation-associated genes of Ligilactobacillus salivarius isolated from Meles meles.</title>
        <authorList>
            <person name="Wang Y."/>
        </authorList>
    </citation>
    <scope>NUCLEOTIDE SEQUENCE [LARGE SCALE GENOMIC DNA]</scope>
    <source>
        <strain evidence="1 2">S35</strain>
        <plasmid evidence="1 2">unnamed2</plasmid>
    </source>
</reference>
<dbReference type="RefSeq" id="WP_283475478.1">
    <property type="nucleotide sequence ID" value="NZ_CP114511.1"/>
</dbReference>
<name>A0ABD7YZW9_9LACO</name>
<keyword evidence="1" id="KW-0614">Plasmid</keyword>
<evidence type="ECO:0000313" key="2">
    <source>
        <dbReference type="Proteomes" id="UP001224533"/>
    </source>
</evidence>
<dbReference type="AlphaFoldDB" id="A0ABD7YZW9"/>
<sequence>MTKKKGLIVMANMSIATGKMYLEREFYEQHKNLVNKWVKFYQESNHIGEWYGLTYLAIEEKTEDELIIEFAGIGRWSWEDTLEWVFASEDFESQFNPYKAKLAEKLYKENQEVLMEYVDYEPGCEILVEREVTLRVDKHKNKYETSYIIDTDIDIEYNDYNKIMNEVEEGYRLDNKEEVKALQVVLKDFYKENEEMITEKNYREFKKDVLTYIKQDKELNGGICLFRIEDPGMFLEDMEDSLEIA</sequence>
<organism evidence="1 2">
    <name type="scientific">Ligilactobacillus salivarius</name>
    <dbReference type="NCBI Taxonomy" id="1624"/>
    <lineage>
        <taxon>Bacteria</taxon>
        <taxon>Bacillati</taxon>
        <taxon>Bacillota</taxon>
        <taxon>Bacilli</taxon>
        <taxon>Lactobacillales</taxon>
        <taxon>Lactobacillaceae</taxon>
        <taxon>Ligilactobacillus</taxon>
    </lineage>
</organism>
<protein>
    <submittedName>
        <fullName evidence="1">Uncharacterized protein</fullName>
    </submittedName>
</protein>
<proteinExistence type="predicted"/>
<gene>
    <name evidence="1" type="ORF">O2U02_10760</name>
</gene>
<dbReference type="EMBL" id="CP114511">
    <property type="protein sequence ID" value="WHS18883.1"/>
    <property type="molecule type" value="Genomic_DNA"/>
</dbReference>
<geneLocation type="plasmid" evidence="1 2">
    <name>unnamed2</name>
</geneLocation>
<dbReference type="Proteomes" id="UP001224533">
    <property type="component" value="Plasmid unnamed2"/>
</dbReference>